<reference evidence="1 2" key="1">
    <citation type="submission" date="2020-08" db="EMBL/GenBank/DDBJ databases">
        <title>Genome Sequencing of Nocardia wallacei strain FMUON74 and assembly.</title>
        <authorList>
            <person name="Toyokawa M."/>
            <person name="Uesaka K."/>
        </authorList>
    </citation>
    <scope>NUCLEOTIDE SEQUENCE [LARGE SCALE GENOMIC DNA]</scope>
    <source>
        <strain evidence="1 2">FMUON74</strain>
    </source>
</reference>
<dbReference type="Proteomes" id="UP000516173">
    <property type="component" value="Chromosome"/>
</dbReference>
<sequence length="62" mass="6850">MAAGGPRLPADLDASAYEQRRLQIDRFLSSGVHQSYPVYPVGVTGTTAMTWLRQRLVEATSR</sequence>
<proteinExistence type="predicted"/>
<accession>A0A7G1KL00</accession>
<dbReference type="KEGG" id="nwl:NWFMUON74_36440"/>
<keyword evidence="2" id="KW-1185">Reference proteome</keyword>
<protein>
    <submittedName>
        <fullName evidence="1">Uncharacterized protein</fullName>
    </submittedName>
</protein>
<dbReference type="AlphaFoldDB" id="A0A7G1KL00"/>
<dbReference type="RefSeq" id="WP_187683043.1">
    <property type="nucleotide sequence ID" value="NZ_AP023396.1"/>
</dbReference>
<gene>
    <name evidence="1" type="ORF">NWFMUON74_36440</name>
</gene>
<evidence type="ECO:0000313" key="2">
    <source>
        <dbReference type="Proteomes" id="UP000516173"/>
    </source>
</evidence>
<evidence type="ECO:0000313" key="1">
    <source>
        <dbReference type="EMBL" id="BCK55872.1"/>
    </source>
</evidence>
<dbReference type="GeneID" id="80348168"/>
<dbReference type="EMBL" id="AP023396">
    <property type="protein sequence ID" value="BCK55872.1"/>
    <property type="molecule type" value="Genomic_DNA"/>
</dbReference>
<name>A0A7G1KL00_9NOCA</name>
<organism evidence="1 2">
    <name type="scientific">Nocardia wallacei</name>
    <dbReference type="NCBI Taxonomy" id="480035"/>
    <lineage>
        <taxon>Bacteria</taxon>
        <taxon>Bacillati</taxon>
        <taxon>Actinomycetota</taxon>
        <taxon>Actinomycetes</taxon>
        <taxon>Mycobacteriales</taxon>
        <taxon>Nocardiaceae</taxon>
        <taxon>Nocardia</taxon>
    </lineage>
</organism>